<comment type="similarity">
    <text evidence="1">Belongs to the UDP-glucose/GDP-mannose dehydrogenase family.</text>
</comment>
<evidence type="ECO:0000313" key="5">
    <source>
        <dbReference type="Proteomes" id="UP000178587"/>
    </source>
</evidence>
<dbReference type="InterPro" id="IPR036291">
    <property type="entry name" value="NAD(P)-bd_dom_sf"/>
</dbReference>
<dbReference type="Pfam" id="PF00984">
    <property type="entry name" value="UDPG_MGDP_dh"/>
    <property type="match status" value="1"/>
</dbReference>
<protein>
    <recommendedName>
        <fullName evidence="6">UDP-glucose/GDP-mannose dehydrogenase dimerisation domain-containing protein</fullName>
    </recommendedName>
</protein>
<evidence type="ECO:0000256" key="1">
    <source>
        <dbReference type="ARBA" id="ARBA00006601"/>
    </source>
</evidence>
<dbReference type="SUPFAM" id="SSF51735">
    <property type="entry name" value="NAD(P)-binding Rossmann-fold domains"/>
    <property type="match status" value="1"/>
</dbReference>
<gene>
    <name evidence="4" type="ORF">A3A34_02715</name>
</gene>
<dbReference type="STRING" id="1798507.A3A34_02715"/>
<proteinExistence type="inferred from homology"/>
<dbReference type="InterPro" id="IPR013328">
    <property type="entry name" value="6PGD_dom2"/>
</dbReference>
<dbReference type="EMBL" id="MFLU01000016">
    <property type="protein sequence ID" value="OGG73565.1"/>
    <property type="molecule type" value="Genomic_DNA"/>
</dbReference>
<feature type="domain" description="UDP-glucose/GDP-mannose dehydrogenase dimerisation" evidence="2">
    <location>
        <begin position="159"/>
        <end position="256"/>
    </location>
</feature>
<dbReference type="InterPro" id="IPR008927">
    <property type="entry name" value="6-PGluconate_DH-like_C_sf"/>
</dbReference>
<dbReference type="InterPro" id="IPR014026">
    <property type="entry name" value="UDP-Glc/GDP-Man_DH_dimer"/>
</dbReference>
<reference evidence="4 5" key="1">
    <citation type="journal article" date="2016" name="Nat. Commun.">
        <title>Thousands of microbial genomes shed light on interconnected biogeochemical processes in an aquifer system.</title>
        <authorList>
            <person name="Anantharaman K."/>
            <person name="Brown C.T."/>
            <person name="Hug L.A."/>
            <person name="Sharon I."/>
            <person name="Castelle C.J."/>
            <person name="Probst A.J."/>
            <person name="Thomas B.C."/>
            <person name="Singh A."/>
            <person name="Wilkins M.J."/>
            <person name="Karaoz U."/>
            <person name="Brodie E.L."/>
            <person name="Williams K.H."/>
            <person name="Hubbard S.S."/>
            <person name="Banfield J.F."/>
        </authorList>
    </citation>
    <scope>NUCLEOTIDE SEQUENCE [LARGE SCALE GENOMIC DNA]</scope>
</reference>
<dbReference type="InterPro" id="IPR001732">
    <property type="entry name" value="UDP-Glc/GDP-Man_DH_N"/>
</dbReference>
<evidence type="ECO:0008006" key="6">
    <source>
        <dbReference type="Google" id="ProtNLM"/>
    </source>
</evidence>
<name>A0A1F6EIU5_9BACT</name>
<dbReference type="AlphaFoldDB" id="A0A1F6EIU5"/>
<dbReference type="PANTHER" id="PTHR43750">
    <property type="entry name" value="UDP-GLUCOSE 6-DEHYDROGENASE TUAD"/>
    <property type="match status" value="1"/>
</dbReference>
<sequence length="263" mass="29424">MRVGIIGVGFVGKAVRHGLTRIGHDIVPFDINLTETSLEDVLDCEVVFISVPTPPSPDGSCDVSIVEKVVDDLAHARYRGLVTIKSTIEPGTTDRLSKKYLHLRFAFCPEFLRERAMYVDFVENHDVCIIGSYTPEDAELLRAVHDPLPKQFAVVSPLEAELSKYFMNTFNALRIVYANQFYDVCKAAGADYKNVKNAITKHRSVQDIYLDCNENYRGFGGSCLPKDTSAFANYARKVLGDNFGLSLFEGIVEINKRYKPTVL</sequence>
<evidence type="ECO:0000313" key="4">
    <source>
        <dbReference type="EMBL" id="OGG73565.1"/>
    </source>
</evidence>
<dbReference type="SUPFAM" id="SSF48179">
    <property type="entry name" value="6-phosphogluconate dehydrogenase C-terminal domain-like"/>
    <property type="match status" value="1"/>
</dbReference>
<dbReference type="Proteomes" id="UP000178587">
    <property type="component" value="Unassembled WGS sequence"/>
</dbReference>
<dbReference type="PANTHER" id="PTHR43750:SF3">
    <property type="entry name" value="UDP-GLUCOSE 6-DEHYDROGENASE TUAD"/>
    <property type="match status" value="1"/>
</dbReference>
<dbReference type="GO" id="GO:0051287">
    <property type="term" value="F:NAD binding"/>
    <property type="evidence" value="ECO:0007669"/>
    <property type="project" value="InterPro"/>
</dbReference>
<feature type="domain" description="UDP-glucose/GDP-mannose dehydrogenase N-terminal" evidence="3">
    <location>
        <begin position="40"/>
        <end position="142"/>
    </location>
</feature>
<evidence type="ECO:0000259" key="2">
    <source>
        <dbReference type="Pfam" id="PF00984"/>
    </source>
</evidence>
<dbReference type="Gene3D" id="3.40.50.720">
    <property type="entry name" value="NAD(P)-binding Rossmann-like Domain"/>
    <property type="match status" value="1"/>
</dbReference>
<dbReference type="GO" id="GO:0016616">
    <property type="term" value="F:oxidoreductase activity, acting on the CH-OH group of donors, NAD or NADP as acceptor"/>
    <property type="evidence" value="ECO:0007669"/>
    <property type="project" value="InterPro"/>
</dbReference>
<dbReference type="Pfam" id="PF03721">
    <property type="entry name" value="UDPG_MGDP_dh_N"/>
    <property type="match status" value="1"/>
</dbReference>
<evidence type="ECO:0000259" key="3">
    <source>
        <dbReference type="Pfam" id="PF03721"/>
    </source>
</evidence>
<comment type="caution">
    <text evidence="4">The sequence shown here is derived from an EMBL/GenBank/DDBJ whole genome shotgun (WGS) entry which is preliminary data.</text>
</comment>
<dbReference type="Gene3D" id="1.10.1040.10">
    <property type="entry name" value="N-(1-d-carboxylethyl)-l-norvaline Dehydrogenase, domain 2"/>
    <property type="match status" value="1"/>
</dbReference>
<accession>A0A1F6EIU5</accession>
<organism evidence="4 5">
    <name type="scientific">Candidatus Kaiserbacteria bacterium RIFCSPLOWO2_01_FULL_50_24</name>
    <dbReference type="NCBI Taxonomy" id="1798507"/>
    <lineage>
        <taxon>Bacteria</taxon>
        <taxon>Candidatus Kaiseribacteriota</taxon>
    </lineage>
</organism>